<feature type="modified residue" description="4-aspartylphosphate" evidence="8">
    <location>
        <position position="51"/>
    </location>
</feature>
<name>A0A9D2ITG4_9FIRM</name>
<dbReference type="PROSITE" id="PS51755">
    <property type="entry name" value="OMPR_PHOB"/>
    <property type="match status" value="1"/>
</dbReference>
<evidence type="ECO:0000256" key="4">
    <source>
        <dbReference type="ARBA" id="ARBA00023015"/>
    </source>
</evidence>
<evidence type="ECO:0000259" key="10">
    <source>
        <dbReference type="PROSITE" id="PS50110"/>
    </source>
</evidence>
<comment type="caution">
    <text evidence="12">The sequence shown here is derived from an EMBL/GenBank/DDBJ whole genome shotgun (WGS) entry which is preliminary data.</text>
</comment>
<dbReference type="InterPro" id="IPR011006">
    <property type="entry name" value="CheY-like_superfamily"/>
</dbReference>
<dbReference type="InterPro" id="IPR001867">
    <property type="entry name" value="OmpR/PhoB-type_DNA-bd"/>
</dbReference>
<evidence type="ECO:0000256" key="2">
    <source>
        <dbReference type="ARBA" id="ARBA00022553"/>
    </source>
</evidence>
<comment type="function">
    <text evidence="7">May play the central regulatory role in sporulation. It may be an element of the effector pathway responsible for the activation of sporulation genes in response to nutritional stress. Spo0A may act in concert with spo0H (a sigma factor) to control the expression of some genes that are critical to the sporulation process.</text>
</comment>
<feature type="domain" description="OmpR/PhoB-type" evidence="11">
    <location>
        <begin position="125"/>
        <end position="223"/>
    </location>
</feature>
<evidence type="ECO:0000256" key="1">
    <source>
        <dbReference type="ARBA" id="ARBA00018672"/>
    </source>
</evidence>
<dbReference type="PANTHER" id="PTHR48111:SF1">
    <property type="entry name" value="TWO-COMPONENT RESPONSE REGULATOR ORR33"/>
    <property type="match status" value="1"/>
</dbReference>
<dbReference type="SUPFAM" id="SSF52172">
    <property type="entry name" value="CheY-like"/>
    <property type="match status" value="1"/>
</dbReference>
<keyword evidence="6" id="KW-0804">Transcription</keyword>
<evidence type="ECO:0000256" key="9">
    <source>
        <dbReference type="PROSITE-ProRule" id="PRU01091"/>
    </source>
</evidence>
<dbReference type="FunFam" id="3.40.50.2300:FF:000002">
    <property type="entry name" value="DNA-binding response regulator PhoP"/>
    <property type="match status" value="1"/>
</dbReference>
<dbReference type="InterPro" id="IPR039420">
    <property type="entry name" value="WalR-like"/>
</dbReference>
<feature type="DNA-binding region" description="OmpR/PhoB-type" evidence="9">
    <location>
        <begin position="125"/>
        <end position="223"/>
    </location>
</feature>
<proteinExistence type="predicted"/>
<dbReference type="Pfam" id="PF00072">
    <property type="entry name" value="Response_reg"/>
    <property type="match status" value="1"/>
</dbReference>
<dbReference type="InterPro" id="IPR001789">
    <property type="entry name" value="Sig_transdc_resp-reg_receiver"/>
</dbReference>
<protein>
    <recommendedName>
        <fullName evidence="1">Stage 0 sporulation protein A homolog</fullName>
    </recommendedName>
</protein>
<dbReference type="Gene3D" id="6.10.250.690">
    <property type="match status" value="1"/>
</dbReference>
<reference evidence="12" key="1">
    <citation type="journal article" date="2021" name="PeerJ">
        <title>Extensive microbial diversity within the chicken gut microbiome revealed by metagenomics and culture.</title>
        <authorList>
            <person name="Gilroy R."/>
            <person name="Ravi A."/>
            <person name="Getino M."/>
            <person name="Pursley I."/>
            <person name="Horton D.L."/>
            <person name="Alikhan N.F."/>
            <person name="Baker D."/>
            <person name="Gharbi K."/>
            <person name="Hall N."/>
            <person name="Watson M."/>
            <person name="Adriaenssens E.M."/>
            <person name="Foster-Nyarko E."/>
            <person name="Jarju S."/>
            <person name="Secka A."/>
            <person name="Antonio M."/>
            <person name="Oren A."/>
            <person name="Chaudhuri R.R."/>
            <person name="La Ragione R."/>
            <person name="Hildebrand F."/>
            <person name="Pallen M.J."/>
        </authorList>
    </citation>
    <scope>NUCLEOTIDE SEQUENCE</scope>
    <source>
        <strain evidence="12">14324</strain>
    </source>
</reference>
<sequence length="229" mass="26277">MRILMIEDDKELCEATKYRLEKEDFLVDVCHDGEEGLYYMQENIHDLVILDRMLPSMDGVSVLKEARRTHVSTPVIMLTALGELNDRLTGLNCGADDYMVKPFAVEELLARIRCLMRRPGKWDDSALLRLGDVSFDPDSSRLSKGTKECTLSRREGALMEVFLRNPGQTLTRATLLNRVWGMDSDVEEGNLDNYIHFLRRRLRSVDSTLALKTIRGVGYQMEVPLYSER</sequence>
<evidence type="ECO:0000256" key="8">
    <source>
        <dbReference type="PROSITE-ProRule" id="PRU00169"/>
    </source>
</evidence>
<dbReference type="PROSITE" id="PS50110">
    <property type="entry name" value="RESPONSE_REGULATORY"/>
    <property type="match status" value="1"/>
</dbReference>
<evidence type="ECO:0000256" key="7">
    <source>
        <dbReference type="ARBA" id="ARBA00024867"/>
    </source>
</evidence>
<evidence type="ECO:0000313" key="13">
    <source>
        <dbReference type="Proteomes" id="UP000824041"/>
    </source>
</evidence>
<keyword evidence="5 9" id="KW-0238">DNA-binding</keyword>
<dbReference type="GO" id="GO:0005829">
    <property type="term" value="C:cytosol"/>
    <property type="evidence" value="ECO:0007669"/>
    <property type="project" value="TreeGrafter"/>
</dbReference>
<evidence type="ECO:0000256" key="3">
    <source>
        <dbReference type="ARBA" id="ARBA00023012"/>
    </source>
</evidence>
<reference evidence="12" key="2">
    <citation type="submission" date="2021-04" db="EMBL/GenBank/DDBJ databases">
        <authorList>
            <person name="Gilroy R."/>
        </authorList>
    </citation>
    <scope>NUCLEOTIDE SEQUENCE</scope>
    <source>
        <strain evidence="12">14324</strain>
    </source>
</reference>
<keyword evidence="4" id="KW-0805">Transcription regulation</keyword>
<feature type="domain" description="Response regulatory" evidence="10">
    <location>
        <begin position="2"/>
        <end position="116"/>
    </location>
</feature>
<evidence type="ECO:0000259" key="11">
    <source>
        <dbReference type="PROSITE" id="PS51755"/>
    </source>
</evidence>
<dbReference type="InterPro" id="IPR016032">
    <property type="entry name" value="Sig_transdc_resp-reg_C-effctor"/>
</dbReference>
<dbReference type="SMART" id="SM00862">
    <property type="entry name" value="Trans_reg_C"/>
    <property type="match status" value="1"/>
</dbReference>
<accession>A0A9D2ITG4</accession>
<dbReference type="GO" id="GO:0000156">
    <property type="term" value="F:phosphorelay response regulator activity"/>
    <property type="evidence" value="ECO:0007669"/>
    <property type="project" value="TreeGrafter"/>
</dbReference>
<dbReference type="Gene3D" id="3.40.50.2300">
    <property type="match status" value="1"/>
</dbReference>
<dbReference type="PANTHER" id="PTHR48111">
    <property type="entry name" value="REGULATOR OF RPOS"/>
    <property type="match status" value="1"/>
</dbReference>
<dbReference type="EMBL" id="DXBU01000073">
    <property type="protein sequence ID" value="HIZ22200.1"/>
    <property type="molecule type" value="Genomic_DNA"/>
</dbReference>
<evidence type="ECO:0000256" key="6">
    <source>
        <dbReference type="ARBA" id="ARBA00023163"/>
    </source>
</evidence>
<dbReference type="GO" id="GO:0032993">
    <property type="term" value="C:protein-DNA complex"/>
    <property type="evidence" value="ECO:0007669"/>
    <property type="project" value="TreeGrafter"/>
</dbReference>
<dbReference type="GO" id="GO:0000976">
    <property type="term" value="F:transcription cis-regulatory region binding"/>
    <property type="evidence" value="ECO:0007669"/>
    <property type="project" value="TreeGrafter"/>
</dbReference>
<evidence type="ECO:0000313" key="12">
    <source>
        <dbReference type="EMBL" id="HIZ22200.1"/>
    </source>
</evidence>
<keyword evidence="3" id="KW-0902">Two-component regulatory system</keyword>
<dbReference type="AlphaFoldDB" id="A0A9D2ITG4"/>
<dbReference type="GO" id="GO:0006355">
    <property type="term" value="P:regulation of DNA-templated transcription"/>
    <property type="evidence" value="ECO:0007669"/>
    <property type="project" value="InterPro"/>
</dbReference>
<dbReference type="Proteomes" id="UP000824041">
    <property type="component" value="Unassembled WGS sequence"/>
</dbReference>
<keyword evidence="2 8" id="KW-0597">Phosphoprotein</keyword>
<dbReference type="InterPro" id="IPR036388">
    <property type="entry name" value="WH-like_DNA-bd_sf"/>
</dbReference>
<gene>
    <name evidence="12" type="ORF">IAA21_05310</name>
</gene>
<dbReference type="SUPFAM" id="SSF46894">
    <property type="entry name" value="C-terminal effector domain of the bipartite response regulators"/>
    <property type="match status" value="1"/>
</dbReference>
<dbReference type="Gene3D" id="1.10.10.10">
    <property type="entry name" value="Winged helix-like DNA-binding domain superfamily/Winged helix DNA-binding domain"/>
    <property type="match status" value="1"/>
</dbReference>
<dbReference type="SMART" id="SM00448">
    <property type="entry name" value="REC"/>
    <property type="match status" value="1"/>
</dbReference>
<organism evidence="12 13">
    <name type="scientific">Candidatus Blautia faecigallinarum</name>
    <dbReference type="NCBI Taxonomy" id="2838488"/>
    <lineage>
        <taxon>Bacteria</taxon>
        <taxon>Bacillati</taxon>
        <taxon>Bacillota</taxon>
        <taxon>Clostridia</taxon>
        <taxon>Lachnospirales</taxon>
        <taxon>Lachnospiraceae</taxon>
        <taxon>Blautia</taxon>
    </lineage>
</organism>
<dbReference type="Pfam" id="PF00486">
    <property type="entry name" value="Trans_reg_C"/>
    <property type="match status" value="1"/>
</dbReference>
<dbReference type="CDD" id="cd00383">
    <property type="entry name" value="trans_reg_C"/>
    <property type="match status" value="1"/>
</dbReference>
<evidence type="ECO:0000256" key="5">
    <source>
        <dbReference type="ARBA" id="ARBA00023125"/>
    </source>
</evidence>